<keyword evidence="3" id="KW-1185">Reference proteome</keyword>
<protein>
    <submittedName>
        <fullName evidence="2">Uncharacterized protein</fullName>
    </submittedName>
</protein>
<dbReference type="Proteomes" id="UP001054945">
    <property type="component" value="Unassembled WGS sequence"/>
</dbReference>
<gene>
    <name evidence="2" type="ORF">CEXT_144941</name>
</gene>
<feature type="transmembrane region" description="Helical" evidence="1">
    <location>
        <begin position="6"/>
        <end position="27"/>
    </location>
</feature>
<keyword evidence="1" id="KW-0472">Membrane</keyword>
<organism evidence="2 3">
    <name type="scientific">Caerostris extrusa</name>
    <name type="common">Bark spider</name>
    <name type="synonym">Caerostris bankana</name>
    <dbReference type="NCBI Taxonomy" id="172846"/>
    <lineage>
        <taxon>Eukaryota</taxon>
        <taxon>Metazoa</taxon>
        <taxon>Ecdysozoa</taxon>
        <taxon>Arthropoda</taxon>
        <taxon>Chelicerata</taxon>
        <taxon>Arachnida</taxon>
        <taxon>Araneae</taxon>
        <taxon>Araneomorphae</taxon>
        <taxon>Entelegynae</taxon>
        <taxon>Araneoidea</taxon>
        <taxon>Araneidae</taxon>
        <taxon>Caerostris</taxon>
    </lineage>
</organism>
<evidence type="ECO:0000313" key="3">
    <source>
        <dbReference type="Proteomes" id="UP001054945"/>
    </source>
</evidence>
<keyword evidence="1" id="KW-1133">Transmembrane helix</keyword>
<keyword evidence="1" id="KW-0812">Transmembrane</keyword>
<accession>A0AAV4RFJ7</accession>
<sequence length="97" mass="10730">MNGFDQSLVNVVSSTSLISCSISLLFLKINNNKRLTRCLKCAKDHKAGVFHLKDKLDNPIYINCGVKGHVASLSRVAGFSNKKIFTRAIHPKSTIKK</sequence>
<evidence type="ECO:0000256" key="1">
    <source>
        <dbReference type="SAM" id="Phobius"/>
    </source>
</evidence>
<dbReference type="AlphaFoldDB" id="A0AAV4RFJ7"/>
<dbReference type="EMBL" id="BPLR01007690">
    <property type="protein sequence ID" value="GIY18882.1"/>
    <property type="molecule type" value="Genomic_DNA"/>
</dbReference>
<evidence type="ECO:0000313" key="2">
    <source>
        <dbReference type="EMBL" id="GIY18882.1"/>
    </source>
</evidence>
<comment type="caution">
    <text evidence="2">The sequence shown here is derived from an EMBL/GenBank/DDBJ whole genome shotgun (WGS) entry which is preliminary data.</text>
</comment>
<reference evidence="2 3" key="1">
    <citation type="submission" date="2021-06" db="EMBL/GenBank/DDBJ databases">
        <title>Caerostris extrusa draft genome.</title>
        <authorList>
            <person name="Kono N."/>
            <person name="Arakawa K."/>
        </authorList>
    </citation>
    <scope>NUCLEOTIDE SEQUENCE [LARGE SCALE GENOMIC DNA]</scope>
</reference>
<proteinExistence type="predicted"/>
<name>A0AAV4RFJ7_CAEEX</name>